<keyword evidence="4" id="KW-1185">Reference proteome</keyword>
<sequence>MPSYPTRRLGRDGPLVSAIGFGAMRLGGFNGPGPIENVTPEEEANALFTYAADRGVTFWDTSIVYGESERLIGDWFAKTGRRSEIFLATKFMKTPRDTSYPPGNPGYIHEQVEKSLQNLKTDYIDLYYQHRVDPTVPIEVVLEKLRPYVESGKIKYLGLSACSIDHLRRARAVPGIGEKVSPVTQEILTEGFVAAARELGVSIVAYSPLGGGFKSRHDFPPTDIRFHIPRMSDENFPKNFELVDRFRAVAEKYGVSTGQLTLAWIIAENPDFVPIPGSRTIARLEENAKAGEIPLALEDVRALRAVVDTVDVKGALYPEEMMKLVASDSIPLSEYKGERA</sequence>
<dbReference type="HOGENOM" id="CLU_023205_2_1_1"/>
<reference evidence="3 4" key="1">
    <citation type="journal article" date="2012" name="Science">
        <title>The Paleozoic origin of enzymatic lignin decomposition reconstructed from 31 fungal genomes.</title>
        <authorList>
            <person name="Floudas D."/>
            <person name="Binder M."/>
            <person name="Riley R."/>
            <person name="Barry K."/>
            <person name="Blanchette R.A."/>
            <person name="Henrissat B."/>
            <person name="Martinez A.T."/>
            <person name="Otillar R."/>
            <person name="Spatafora J.W."/>
            <person name="Yadav J.S."/>
            <person name="Aerts A."/>
            <person name="Benoit I."/>
            <person name="Boyd A."/>
            <person name="Carlson A."/>
            <person name="Copeland A."/>
            <person name="Coutinho P.M."/>
            <person name="de Vries R.P."/>
            <person name="Ferreira P."/>
            <person name="Findley K."/>
            <person name="Foster B."/>
            <person name="Gaskell J."/>
            <person name="Glotzer D."/>
            <person name="Gorecki P."/>
            <person name="Heitman J."/>
            <person name="Hesse C."/>
            <person name="Hori C."/>
            <person name="Igarashi K."/>
            <person name="Jurgens J.A."/>
            <person name="Kallen N."/>
            <person name="Kersten P."/>
            <person name="Kohler A."/>
            <person name="Kuees U."/>
            <person name="Kumar T.K.A."/>
            <person name="Kuo A."/>
            <person name="LaButti K."/>
            <person name="Larrondo L.F."/>
            <person name="Lindquist E."/>
            <person name="Ling A."/>
            <person name="Lombard V."/>
            <person name="Lucas S."/>
            <person name="Lundell T."/>
            <person name="Martin R."/>
            <person name="McLaughlin D.J."/>
            <person name="Morgenstern I."/>
            <person name="Morin E."/>
            <person name="Murat C."/>
            <person name="Nagy L.G."/>
            <person name="Nolan M."/>
            <person name="Ohm R.A."/>
            <person name="Patyshakuliyeva A."/>
            <person name="Rokas A."/>
            <person name="Ruiz-Duenas F.J."/>
            <person name="Sabat G."/>
            <person name="Salamov A."/>
            <person name="Samejima M."/>
            <person name="Schmutz J."/>
            <person name="Slot J.C."/>
            <person name="St John F."/>
            <person name="Stenlid J."/>
            <person name="Sun H."/>
            <person name="Sun S."/>
            <person name="Syed K."/>
            <person name="Tsang A."/>
            <person name="Wiebenga A."/>
            <person name="Young D."/>
            <person name="Pisabarro A."/>
            <person name="Eastwood D.C."/>
            <person name="Martin F."/>
            <person name="Cullen D."/>
            <person name="Grigoriev I.V."/>
            <person name="Hibbett D.S."/>
        </authorList>
    </citation>
    <scope>NUCLEOTIDE SEQUENCE</scope>
    <source>
        <strain evidence="4">FP-58527</strain>
    </source>
</reference>
<accession>S8EMU2</accession>
<dbReference type="STRING" id="743788.S8EMU2"/>
<evidence type="ECO:0000256" key="1">
    <source>
        <dbReference type="ARBA" id="ARBA00023002"/>
    </source>
</evidence>
<dbReference type="AlphaFoldDB" id="S8EMU2"/>
<dbReference type="SUPFAM" id="SSF51430">
    <property type="entry name" value="NAD(P)-linked oxidoreductase"/>
    <property type="match status" value="1"/>
</dbReference>
<protein>
    <recommendedName>
        <fullName evidence="2">NADP-dependent oxidoreductase domain-containing protein</fullName>
    </recommendedName>
</protein>
<dbReference type="Proteomes" id="UP000015241">
    <property type="component" value="Unassembled WGS sequence"/>
</dbReference>
<dbReference type="InterPro" id="IPR050791">
    <property type="entry name" value="Aldo-Keto_reductase"/>
</dbReference>
<dbReference type="InterPro" id="IPR023210">
    <property type="entry name" value="NADP_OxRdtase_dom"/>
</dbReference>
<evidence type="ECO:0000259" key="2">
    <source>
        <dbReference type="Pfam" id="PF00248"/>
    </source>
</evidence>
<dbReference type="GO" id="GO:0016491">
    <property type="term" value="F:oxidoreductase activity"/>
    <property type="evidence" value="ECO:0007669"/>
    <property type="project" value="UniProtKB-KW"/>
</dbReference>
<dbReference type="Pfam" id="PF00248">
    <property type="entry name" value="Aldo_ket_red"/>
    <property type="match status" value="1"/>
</dbReference>
<dbReference type="OrthoDB" id="37537at2759"/>
<evidence type="ECO:0000313" key="3">
    <source>
        <dbReference type="EMBL" id="EPT05488.1"/>
    </source>
</evidence>
<dbReference type="Gene3D" id="3.20.20.100">
    <property type="entry name" value="NADP-dependent oxidoreductase domain"/>
    <property type="match status" value="1"/>
</dbReference>
<gene>
    <name evidence="3" type="ORF">FOMPIDRAFT_124442</name>
</gene>
<proteinExistence type="predicted"/>
<dbReference type="InParanoid" id="S8EMU2"/>
<evidence type="ECO:0000313" key="4">
    <source>
        <dbReference type="Proteomes" id="UP000015241"/>
    </source>
</evidence>
<dbReference type="eggNOG" id="KOG1575">
    <property type="taxonomic scope" value="Eukaryota"/>
</dbReference>
<dbReference type="PANTHER" id="PTHR43625:SF40">
    <property type="entry name" value="ALDO-KETO REDUCTASE YAKC [NADP(+)]"/>
    <property type="match status" value="1"/>
</dbReference>
<dbReference type="InterPro" id="IPR036812">
    <property type="entry name" value="NAD(P)_OxRdtase_dom_sf"/>
</dbReference>
<feature type="domain" description="NADP-dependent oxidoreductase" evidence="2">
    <location>
        <begin position="18"/>
        <end position="307"/>
    </location>
</feature>
<dbReference type="PANTHER" id="PTHR43625">
    <property type="entry name" value="AFLATOXIN B1 ALDEHYDE REDUCTASE"/>
    <property type="match status" value="1"/>
</dbReference>
<organism evidence="3 4">
    <name type="scientific">Fomitopsis schrenkii</name>
    <name type="common">Brown rot fungus</name>
    <dbReference type="NCBI Taxonomy" id="2126942"/>
    <lineage>
        <taxon>Eukaryota</taxon>
        <taxon>Fungi</taxon>
        <taxon>Dikarya</taxon>
        <taxon>Basidiomycota</taxon>
        <taxon>Agaricomycotina</taxon>
        <taxon>Agaricomycetes</taxon>
        <taxon>Polyporales</taxon>
        <taxon>Fomitopsis</taxon>
    </lineage>
</organism>
<dbReference type="GO" id="GO:0005737">
    <property type="term" value="C:cytoplasm"/>
    <property type="evidence" value="ECO:0007669"/>
    <property type="project" value="TreeGrafter"/>
</dbReference>
<name>S8EMU2_FOMSC</name>
<dbReference type="PRINTS" id="PR00069">
    <property type="entry name" value="ALDKETRDTASE"/>
</dbReference>
<dbReference type="InterPro" id="IPR020471">
    <property type="entry name" value="AKR"/>
</dbReference>
<dbReference type="EMBL" id="KE504123">
    <property type="protein sequence ID" value="EPT05488.1"/>
    <property type="molecule type" value="Genomic_DNA"/>
</dbReference>
<keyword evidence="1" id="KW-0560">Oxidoreductase</keyword>